<feature type="region of interest" description="Disordered" evidence="1">
    <location>
        <begin position="979"/>
        <end position="1022"/>
    </location>
</feature>
<sequence length="1071" mass="114902">MRMYDFVQLTNHIQHQLAEAGRDANPISAMFDSLAHPQLDTHRGEYPTFLEWRHSTPSHSSSAPSSCTGILDSPPPTPTINQNRNQSHELAQLSIPTETSTTRPHIVLGRGEVGGIWADMGHDHNQTLSYNEHMELPLYSFADFIRDNPEHDKNLDRPLRSTVSAYYKAHVQHTGIQSNFSNYTTVTGIYHLKDMEHHCCCTLDPCDSTKDKQTGFLRHSRLNTEGSGSCQSCAPYRYAILGHVDSPSTRQHSSKSARTKFMIRAKTVVLATGTFDQPKKLPAAKADPCALPASPTAMIQQTFHDTRQLEEWMRRHDGTLSHRPTAIVTSPPPSPSSSSPSSSSPSSSSPSSSSPSKLLATTSTLPSWSDAASTLPIVIVGTGLSAADAILLIHEKQPWRRVIHIYKHFSASEPSPLKRCHRDVYPEYNSIWMRMKRFATLKNSVQSYQHPKVGEQPCRIFGNISKQSTCEPCKQLLPQEGQDQYPVNEFAPLCSTCSYKGLPDASVSSWNPVTGQIVLVLSHGVVIQEQVAAVGVFIGKQVHMGFLKGSLAQEMLASPPSPLGDNSAVGLGHGVSLSGMSSRRRSSSQADKELAVDIPTPPCTPPRSPTLRPAGALATTTTARQQFWHKQALESLRRCRKGSFSSVSSSVEKEKQESEEGCSQDEQQGENNQEDVVEEEEEEEDEQTDPSQVLTLLNPLVSDMYNFRLIPTGIVEPVVAHRGPMVSSSSLIVLPSSGVSAGTSPTTRLTPAPTFPTKAKKCSRLPCYPIRRPSLADPTMSSSSTTPESERTEIATATTVIGAATMGDEARGGGGGGVSLSNAASRVGKSIKAMSSACISMPCSPLLGSRVVCPTLPTPPLFSLYTAAANVLTNSMTALTPRCSLISASAAAAAFSSTSSSSALSSRRSSRCSRSSSISSLALSTTTPLDSSSGAVVVASAAAAVDGTQAVAAVGVANLDEPNGGAVAVGITDDIKVEEERRSDYSHDDQSDNIDGLVEDDGDEDDEDEEEVVVEDVTPYPPPATPAEKLIEARMDHSIYAAGAITGSKFVRYVLGNGVAIVADILRSEVV</sequence>
<comment type="caution">
    <text evidence="2">The sequence shown here is derived from an EMBL/GenBank/DDBJ whole genome shotgun (WGS) entry which is preliminary data.</text>
</comment>
<feature type="compositionally biased region" description="Acidic residues" evidence="1">
    <location>
        <begin position="672"/>
        <end position="688"/>
    </location>
</feature>
<feature type="region of interest" description="Disordered" evidence="1">
    <location>
        <begin position="322"/>
        <end position="360"/>
    </location>
</feature>
<evidence type="ECO:0000313" key="3">
    <source>
        <dbReference type="Proteomes" id="UP001194696"/>
    </source>
</evidence>
<feature type="region of interest" description="Disordered" evidence="1">
    <location>
        <begin position="644"/>
        <end position="693"/>
    </location>
</feature>
<feature type="region of interest" description="Disordered" evidence="1">
    <location>
        <begin position="563"/>
        <end position="614"/>
    </location>
</feature>
<organism evidence="2 3">
    <name type="scientific">Linnemannia gamsii</name>
    <dbReference type="NCBI Taxonomy" id="64522"/>
    <lineage>
        <taxon>Eukaryota</taxon>
        <taxon>Fungi</taxon>
        <taxon>Fungi incertae sedis</taxon>
        <taxon>Mucoromycota</taxon>
        <taxon>Mortierellomycotina</taxon>
        <taxon>Mortierellomycetes</taxon>
        <taxon>Mortierellales</taxon>
        <taxon>Mortierellaceae</taxon>
        <taxon>Linnemannia</taxon>
    </lineage>
</organism>
<dbReference type="EMBL" id="JAAAIM010000511">
    <property type="protein sequence ID" value="KAG0287196.1"/>
    <property type="molecule type" value="Genomic_DNA"/>
</dbReference>
<evidence type="ECO:0000256" key="1">
    <source>
        <dbReference type="SAM" id="MobiDB-lite"/>
    </source>
</evidence>
<proteinExistence type="predicted"/>
<protein>
    <submittedName>
        <fullName evidence="2">Oxidative stress-induced growth inhibitor 2</fullName>
    </submittedName>
</protein>
<dbReference type="PANTHER" id="PTHR15192:SF8">
    <property type="entry name" value="FAD_NAD(P)-BINDING DOMAIN-CONTAINING PROTEIN"/>
    <property type="match status" value="1"/>
</dbReference>
<feature type="compositionally biased region" description="Acidic residues" evidence="1">
    <location>
        <begin position="997"/>
        <end position="1014"/>
    </location>
</feature>
<keyword evidence="3" id="KW-1185">Reference proteome</keyword>
<dbReference type="PANTHER" id="PTHR15192">
    <property type="entry name" value="PROTEIN CBG05349"/>
    <property type="match status" value="1"/>
</dbReference>
<gene>
    <name evidence="2" type="primary">OSGIN2</name>
    <name evidence="2" type="ORF">BGZ96_008861</name>
</gene>
<accession>A0ABQ7JY04</accession>
<reference evidence="2 3" key="1">
    <citation type="journal article" date="2020" name="Fungal Divers.">
        <title>Resolving the Mortierellaceae phylogeny through synthesis of multi-gene phylogenetics and phylogenomics.</title>
        <authorList>
            <person name="Vandepol N."/>
            <person name="Liber J."/>
            <person name="Desiro A."/>
            <person name="Na H."/>
            <person name="Kennedy M."/>
            <person name="Barry K."/>
            <person name="Grigoriev I.V."/>
            <person name="Miller A.N."/>
            <person name="O'Donnell K."/>
            <person name="Stajich J.E."/>
            <person name="Bonito G."/>
        </authorList>
    </citation>
    <scope>NUCLEOTIDE SEQUENCE [LARGE SCALE GENOMIC DNA]</scope>
    <source>
        <strain evidence="2 3">AD045</strain>
    </source>
</reference>
<feature type="compositionally biased region" description="Basic and acidic residues" evidence="1">
    <location>
        <begin position="979"/>
        <end position="990"/>
    </location>
</feature>
<feature type="region of interest" description="Disordered" evidence="1">
    <location>
        <begin position="738"/>
        <end position="757"/>
    </location>
</feature>
<evidence type="ECO:0000313" key="2">
    <source>
        <dbReference type="EMBL" id="KAG0287196.1"/>
    </source>
</evidence>
<name>A0ABQ7JY04_9FUNG</name>
<dbReference type="Proteomes" id="UP001194696">
    <property type="component" value="Unassembled WGS sequence"/>
</dbReference>
<dbReference type="InterPro" id="IPR029731">
    <property type="entry name" value="OSGIN1/2"/>
</dbReference>
<feature type="compositionally biased region" description="Pro residues" evidence="1">
    <location>
        <begin position="599"/>
        <end position="608"/>
    </location>
</feature>
<feature type="compositionally biased region" description="Low complexity" evidence="1">
    <location>
        <begin position="336"/>
        <end position="356"/>
    </location>
</feature>